<sequence length="143" mass="15943">IASFVSITGGGRLILRDFCGIATGCRLLTGNDDYLGGCLTGPTIEYPYRIVQRGSIEIDKHAIIGANSVIFPNVTIGTGTIVGANSLVKSNLEEWTIYAGSPVRKIKERRRERILELEESYLKRCFDSNGNYIERRLRERKSC</sequence>
<organism evidence="3">
    <name type="scientific">Solivirus sp</name>
    <dbReference type="NCBI Taxonomy" id="2487772"/>
    <lineage>
        <taxon>Viruses</taxon>
        <taxon>Pithoviruses</taxon>
    </lineage>
</organism>
<dbReference type="GO" id="GO:0016746">
    <property type="term" value="F:acyltransferase activity"/>
    <property type="evidence" value="ECO:0007669"/>
    <property type="project" value="UniProtKB-KW"/>
</dbReference>
<dbReference type="PANTHER" id="PTHR43300">
    <property type="entry name" value="ACETYLTRANSFERASE"/>
    <property type="match status" value="1"/>
</dbReference>
<dbReference type="PANTHER" id="PTHR43300:SF12">
    <property type="entry name" value="CHLORAMPHENICOL ACETYLTRANSFERASE"/>
    <property type="match status" value="1"/>
</dbReference>
<accession>A0A3G5AJY4</accession>
<dbReference type="Gene3D" id="2.160.10.10">
    <property type="entry name" value="Hexapeptide repeat proteins"/>
    <property type="match status" value="1"/>
</dbReference>
<reference evidence="3" key="1">
    <citation type="submission" date="2018-10" db="EMBL/GenBank/DDBJ databases">
        <title>Hidden diversity of soil giant viruses.</title>
        <authorList>
            <person name="Schulz F."/>
            <person name="Alteio L."/>
            <person name="Goudeau D."/>
            <person name="Ryan E.M."/>
            <person name="Malmstrom R.R."/>
            <person name="Blanchard J."/>
            <person name="Woyke T."/>
        </authorList>
    </citation>
    <scope>NUCLEOTIDE SEQUENCE</scope>
    <source>
        <strain evidence="3">SOV1</strain>
    </source>
</reference>
<dbReference type="CDD" id="cd04647">
    <property type="entry name" value="LbH_MAT_like"/>
    <property type="match status" value="1"/>
</dbReference>
<gene>
    <name evidence="3" type="ORF">Solivirus3_39</name>
</gene>
<dbReference type="InterPro" id="IPR050179">
    <property type="entry name" value="Trans_hexapeptide_repeat"/>
</dbReference>
<evidence type="ECO:0000256" key="2">
    <source>
        <dbReference type="ARBA" id="ARBA00023315"/>
    </source>
</evidence>
<evidence type="ECO:0000313" key="3">
    <source>
        <dbReference type="EMBL" id="AYV86039.1"/>
    </source>
</evidence>
<dbReference type="InterPro" id="IPR011004">
    <property type="entry name" value="Trimer_LpxA-like_sf"/>
</dbReference>
<protein>
    <submittedName>
        <fullName evidence="3">Acetyltransferase</fullName>
    </submittedName>
</protein>
<evidence type="ECO:0000256" key="1">
    <source>
        <dbReference type="ARBA" id="ARBA00022679"/>
    </source>
</evidence>
<keyword evidence="1 3" id="KW-0808">Transferase</keyword>
<dbReference type="PROSITE" id="PS00101">
    <property type="entry name" value="HEXAPEP_TRANSFERASES"/>
    <property type="match status" value="1"/>
</dbReference>
<keyword evidence="2" id="KW-0012">Acyltransferase</keyword>
<dbReference type="SUPFAM" id="SSF51161">
    <property type="entry name" value="Trimeric LpxA-like enzymes"/>
    <property type="match status" value="1"/>
</dbReference>
<dbReference type="EMBL" id="MK072491">
    <property type="protein sequence ID" value="AYV86039.1"/>
    <property type="molecule type" value="Genomic_DNA"/>
</dbReference>
<dbReference type="InterPro" id="IPR018357">
    <property type="entry name" value="Hexapep_transf_CS"/>
</dbReference>
<proteinExistence type="predicted"/>
<feature type="non-terminal residue" evidence="3">
    <location>
        <position position="1"/>
    </location>
</feature>
<name>A0A3G5AJY4_9VIRU</name>